<keyword evidence="2" id="KW-0489">Methyltransferase</keyword>
<dbReference type="InterPro" id="IPR051052">
    <property type="entry name" value="Diverse_substrate_MTase"/>
</dbReference>
<evidence type="ECO:0000256" key="1">
    <source>
        <dbReference type="ARBA" id="ARBA00008361"/>
    </source>
</evidence>
<dbReference type="SUPFAM" id="SSF53335">
    <property type="entry name" value="S-adenosyl-L-methionine-dependent methyltransferases"/>
    <property type="match status" value="1"/>
</dbReference>
<feature type="domain" description="Methyltransferase type 11" evidence="4">
    <location>
        <begin position="49"/>
        <end position="140"/>
    </location>
</feature>
<comment type="caution">
    <text evidence="5">The sequence shown here is derived from an EMBL/GenBank/DDBJ whole genome shotgun (WGS) entry which is preliminary data.</text>
</comment>
<proteinExistence type="inferred from homology"/>
<evidence type="ECO:0000256" key="2">
    <source>
        <dbReference type="ARBA" id="ARBA00022603"/>
    </source>
</evidence>
<evidence type="ECO:0000256" key="3">
    <source>
        <dbReference type="ARBA" id="ARBA00022679"/>
    </source>
</evidence>
<dbReference type="InterPro" id="IPR013216">
    <property type="entry name" value="Methyltransf_11"/>
</dbReference>
<dbReference type="CDD" id="cd02440">
    <property type="entry name" value="AdoMet_MTases"/>
    <property type="match status" value="1"/>
</dbReference>
<organism evidence="5 6">
    <name type="scientific">Gryllus longicercus</name>
    <dbReference type="NCBI Taxonomy" id="2509291"/>
    <lineage>
        <taxon>Eukaryota</taxon>
        <taxon>Metazoa</taxon>
        <taxon>Ecdysozoa</taxon>
        <taxon>Arthropoda</taxon>
        <taxon>Hexapoda</taxon>
        <taxon>Insecta</taxon>
        <taxon>Pterygota</taxon>
        <taxon>Neoptera</taxon>
        <taxon>Polyneoptera</taxon>
        <taxon>Orthoptera</taxon>
        <taxon>Ensifera</taxon>
        <taxon>Gryllidea</taxon>
        <taxon>Grylloidea</taxon>
        <taxon>Gryllidae</taxon>
        <taxon>Gryllinae</taxon>
        <taxon>Gryllus</taxon>
    </lineage>
</organism>
<gene>
    <name evidence="5" type="ORF">R5R35_011398</name>
</gene>
<sequence length="282" mass="31869">MSSSWKSYFKGEEHAAVYNKIRPSPPQALIQNIVDYLLEKLKSPLNEALDVGCGSGQSTKVLEPYFKKITGIDPSEEQIIEAQSKNTYPKITYRIGSAEKIEYPDASVQLITASQACHWFDLPKFYEEVERILVPGGILAMYGYLLPTPMWKEKTEELSGIVYKYYNIALGKYIPPESRMVYLENYRGDDFMKIPFAKEPIIRDESVSSENPGTVADIVGFMKSGSAFQNFLNIEGSAKASVLLQEFEKELMDTLGISAPPEETPIIIQYKYFVIMARKPLP</sequence>
<comment type="similarity">
    <text evidence="1">Belongs to the methyltransferase superfamily.</text>
</comment>
<dbReference type="InterPro" id="IPR029063">
    <property type="entry name" value="SAM-dependent_MTases_sf"/>
</dbReference>
<accession>A0AAN9YYQ2</accession>
<dbReference type="PANTHER" id="PTHR44942">
    <property type="entry name" value="METHYLTRANSF_11 DOMAIN-CONTAINING PROTEIN"/>
    <property type="match status" value="1"/>
</dbReference>
<protein>
    <recommendedName>
        <fullName evidence="4">Methyltransferase type 11 domain-containing protein</fullName>
    </recommendedName>
</protein>
<evidence type="ECO:0000313" key="5">
    <source>
        <dbReference type="EMBL" id="KAK7788872.1"/>
    </source>
</evidence>
<reference evidence="5 6" key="1">
    <citation type="submission" date="2024-03" db="EMBL/GenBank/DDBJ databases">
        <title>The genome assembly and annotation of the cricket Gryllus longicercus Weissman &amp; Gray.</title>
        <authorList>
            <person name="Szrajer S."/>
            <person name="Gray D."/>
            <person name="Ylla G."/>
        </authorList>
    </citation>
    <scope>NUCLEOTIDE SEQUENCE [LARGE SCALE GENOMIC DNA]</scope>
    <source>
        <strain evidence="5">DAG 2021-001</strain>
        <tissue evidence="5">Whole body minus gut</tissue>
    </source>
</reference>
<dbReference type="GO" id="GO:0008757">
    <property type="term" value="F:S-adenosylmethionine-dependent methyltransferase activity"/>
    <property type="evidence" value="ECO:0007669"/>
    <property type="project" value="InterPro"/>
</dbReference>
<name>A0AAN9YYQ2_9ORTH</name>
<dbReference type="Pfam" id="PF08241">
    <property type="entry name" value="Methyltransf_11"/>
    <property type="match status" value="1"/>
</dbReference>
<dbReference type="PANTHER" id="PTHR44942:SF4">
    <property type="entry name" value="METHYLTRANSFERASE TYPE 11 DOMAIN-CONTAINING PROTEIN"/>
    <property type="match status" value="1"/>
</dbReference>
<keyword evidence="6" id="KW-1185">Reference proteome</keyword>
<dbReference type="AlphaFoldDB" id="A0AAN9YYQ2"/>
<dbReference type="EMBL" id="JAZDUA010000907">
    <property type="protein sequence ID" value="KAK7788872.1"/>
    <property type="molecule type" value="Genomic_DNA"/>
</dbReference>
<keyword evidence="3" id="KW-0808">Transferase</keyword>
<dbReference type="GO" id="GO:0032259">
    <property type="term" value="P:methylation"/>
    <property type="evidence" value="ECO:0007669"/>
    <property type="project" value="UniProtKB-KW"/>
</dbReference>
<dbReference type="Gene3D" id="3.40.50.150">
    <property type="entry name" value="Vaccinia Virus protein VP39"/>
    <property type="match status" value="1"/>
</dbReference>
<evidence type="ECO:0000313" key="6">
    <source>
        <dbReference type="Proteomes" id="UP001378592"/>
    </source>
</evidence>
<dbReference type="Proteomes" id="UP001378592">
    <property type="component" value="Unassembled WGS sequence"/>
</dbReference>
<evidence type="ECO:0000259" key="4">
    <source>
        <dbReference type="Pfam" id="PF08241"/>
    </source>
</evidence>